<evidence type="ECO:0000313" key="7">
    <source>
        <dbReference type="EMBL" id="MBF8436949.1"/>
    </source>
</evidence>
<evidence type="ECO:0000256" key="1">
    <source>
        <dbReference type="ARBA" id="ARBA00000223"/>
    </source>
</evidence>
<comment type="subcellular location">
    <subcellularLocation>
        <location evidence="6">Cytoplasm</location>
    </subcellularLocation>
</comment>
<dbReference type="GO" id="GO:0048029">
    <property type="term" value="F:monosaccharide binding"/>
    <property type="evidence" value="ECO:0007669"/>
    <property type="project" value="InterPro"/>
</dbReference>
<dbReference type="SUPFAM" id="SSF102546">
    <property type="entry name" value="RbsD-like"/>
    <property type="match status" value="1"/>
</dbReference>
<dbReference type="Pfam" id="PF05025">
    <property type="entry name" value="RbsD_FucU"/>
    <property type="match status" value="1"/>
</dbReference>
<dbReference type="GO" id="GO:0016872">
    <property type="term" value="F:intramolecular lyase activity"/>
    <property type="evidence" value="ECO:0007669"/>
    <property type="project" value="UniProtKB-UniRule"/>
</dbReference>
<gene>
    <name evidence="6 7" type="primary">rbsD</name>
    <name evidence="7" type="ORF">I0Q91_07670</name>
</gene>
<comment type="similarity">
    <text evidence="6">Belongs to the RbsD / FucU family. RbsD subfamily.</text>
</comment>
<comment type="subunit">
    <text evidence="6">Homodecamer.</text>
</comment>
<comment type="pathway">
    <text evidence="6">Carbohydrate metabolism; D-ribose degradation; D-ribose 5-phosphate from beta-D-ribopyranose: step 1/2.</text>
</comment>
<dbReference type="Proteomes" id="UP000621436">
    <property type="component" value="Unassembled WGS sequence"/>
</dbReference>
<dbReference type="HAMAP" id="MF_01661">
    <property type="entry name" value="D_rib_pyranase"/>
    <property type="match status" value="1"/>
</dbReference>
<dbReference type="GO" id="GO:0005829">
    <property type="term" value="C:cytosol"/>
    <property type="evidence" value="ECO:0007669"/>
    <property type="project" value="TreeGrafter"/>
</dbReference>
<dbReference type="PANTHER" id="PTHR37831:SF1">
    <property type="entry name" value="D-RIBOSE PYRANASE"/>
    <property type="match status" value="1"/>
</dbReference>
<keyword evidence="8" id="KW-1185">Reference proteome</keyword>
<comment type="catalytic activity">
    <reaction evidence="1 6">
        <text>beta-D-ribopyranose = beta-D-ribofuranose</text>
        <dbReference type="Rhea" id="RHEA:25432"/>
        <dbReference type="ChEBI" id="CHEBI:27476"/>
        <dbReference type="ChEBI" id="CHEBI:47002"/>
        <dbReference type="EC" id="5.4.99.62"/>
    </reaction>
</comment>
<name>A0A931F9W7_9FIRM</name>
<feature type="active site" description="Proton donor" evidence="6">
    <location>
        <position position="20"/>
    </location>
</feature>
<dbReference type="InterPro" id="IPR007721">
    <property type="entry name" value="RbsD_FucU"/>
</dbReference>
<evidence type="ECO:0000256" key="6">
    <source>
        <dbReference type="HAMAP-Rule" id="MF_01661"/>
    </source>
</evidence>
<dbReference type="EC" id="5.4.99.62" evidence="2 6"/>
<dbReference type="PANTHER" id="PTHR37831">
    <property type="entry name" value="D-RIBOSE PYRANASE"/>
    <property type="match status" value="1"/>
</dbReference>
<organism evidence="7 8">
    <name type="scientific">Halonatronomonas betaini</name>
    <dbReference type="NCBI Taxonomy" id="2778430"/>
    <lineage>
        <taxon>Bacteria</taxon>
        <taxon>Bacillati</taxon>
        <taxon>Bacillota</taxon>
        <taxon>Clostridia</taxon>
        <taxon>Halanaerobiales</taxon>
        <taxon>Halarsenatibacteraceae</taxon>
        <taxon>Halonatronomonas</taxon>
    </lineage>
</organism>
<dbReference type="GO" id="GO:0019303">
    <property type="term" value="P:D-ribose catabolic process"/>
    <property type="evidence" value="ECO:0007669"/>
    <property type="project" value="UniProtKB-UniRule"/>
</dbReference>
<feature type="binding site" evidence="6">
    <location>
        <position position="28"/>
    </location>
    <ligand>
        <name>substrate</name>
    </ligand>
</feature>
<feature type="binding site" evidence="6">
    <location>
        <begin position="121"/>
        <end position="123"/>
    </location>
    <ligand>
        <name>substrate</name>
    </ligand>
</feature>
<evidence type="ECO:0000313" key="8">
    <source>
        <dbReference type="Proteomes" id="UP000621436"/>
    </source>
</evidence>
<evidence type="ECO:0000256" key="3">
    <source>
        <dbReference type="ARBA" id="ARBA00022490"/>
    </source>
</evidence>
<keyword evidence="5 6" id="KW-0119">Carbohydrate metabolism</keyword>
<dbReference type="NCBIfam" id="NF008761">
    <property type="entry name" value="PRK11797.1"/>
    <property type="match status" value="1"/>
</dbReference>
<dbReference type="AlphaFoldDB" id="A0A931F9W7"/>
<evidence type="ECO:0000256" key="4">
    <source>
        <dbReference type="ARBA" id="ARBA00023235"/>
    </source>
</evidence>
<dbReference type="EMBL" id="JADPIE010000004">
    <property type="protein sequence ID" value="MBF8436949.1"/>
    <property type="molecule type" value="Genomic_DNA"/>
</dbReference>
<comment type="function">
    <text evidence="6">Catalyzes the interconversion of beta-pyran and beta-furan forms of D-ribose.</text>
</comment>
<dbReference type="RefSeq" id="WP_270453877.1">
    <property type="nucleotide sequence ID" value="NZ_JADPIE010000004.1"/>
</dbReference>
<reference evidence="7" key="1">
    <citation type="submission" date="2020-11" db="EMBL/GenBank/DDBJ databases">
        <title>Halonatronomonas betainensis gen. nov., sp. nov. a novel haloalkaliphilic representative of the family Halanaerobiacae capable of betaine degradation.</title>
        <authorList>
            <person name="Boltyanskaya Y."/>
            <person name="Kevbrin V."/>
            <person name="Detkova E."/>
            <person name="Grouzdev D.S."/>
            <person name="Koziaeva V."/>
            <person name="Zhilina T."/>
        </authorList>
    </citation>
    <scope>NUCLEOTIDE SEQUENCE</scope>
    <source>
        <strain evidence="7">Z-7014</strain>
    </source>
</reference>
<keyword evidence="4 6" id="KW-0413">Isomerase</keyword>
<dbReference type="Gene3D" id="3.40.1650.10">
    <property type="entry name" value="RbsD-like domain"/>
    <property type="match status" value="1"/>
</dbReference>
<feature type="binding site" evidence="6">
    <location>
        <position position="99"/>
    </location>
    <ligand>
        <name>substrate</name>
    </ligand>
</feature>
<sequence length="132" mass="14271">MKRGVLLNSYLSGLIADLGHKDKIVIADAGLPVPAGVEKIDLAVSCGLPGFVETLQSVLSEYQIEAGIMAEEIKTENPVVLDETLAVLPEEIEPEFVSHEEFKRMTEDCRAVIRTGECSPFANIILVAGVTF</sequence>
<accession>A0A931F9W7</accession>
<evidence type="ECO:0000256" key="2">
    <source>
        <dbReference type="ARBA" id="ARBA00012862"/>
    </source>
</evidence>
<keyword evidence="3 6" id="KW-0963">Cytoplasm</keyword>
<dbReference type="InterPro" id="IPR023750">
    <property type="entry name" value="RbsD-like_sf"/>
</dbReference>
<comment type="caution">
    <text evidence="7">The sequence shown here is derived from an EMBL/GenBank/DDBJ whole genome shotgun (WGS) entry which is preliminary data.</text>
</comment>
<proteinExistence type="inferred from homology"/>
<protein>
    <recommendedName>
        <fullName evidence="2 6">D-ribose pyranase</fullName>
        <ecNumber evidence="2 6">5.4.99.62</ecNumber>
    </recommendedName>
</protein>
<dbReference type="GO" id="GO:0062193">
    <property type="term" value="F:D-ribose pyranase activity"/>
    <property type="evidence" value="ECO:0007669"/>
    <property type="project" value="UniProtKB-EC"/>
</dbReference>
<dbReference type="InterPro" id="IPR023064">
    <property type="entry name" value="D-ribose_pyranase"/>
</dbReference>
<evidence type="ECO:0000256" key="5">
    <source>
        <dbReference type="ARBA" id="ARBA00023277"/>
    </source>
</evidence>